<keyword evidence="1" id="KW-0472">Membrane</keyword>
<sequence>MWLAVVIAVALGLVAAIAAARLRTPPAIAAVLGCVMLLAGPGLSLPLSVERDVHHERWVEVCAADDSTSGRRG</sequence>
<dbReference type="EMBL" id="CP029788">
    <property type="protein sequence ID" value="AWT41536.1"/>
    <property type="molecule type" value="Genomic_DNA"/>
</dbReference>
<evidence type="ECO:0000313" key="2">
    <source>
        <dbReference type="EMBL" id="AWT41536.1"/>
    </source>
</evidence>
<reference evidence="2 3" key="1">
    <citation type="submission" date="2018-06" db="EMBL/GenBank/DDBJ databases">
        <title>The complete genome sequence of a nosiheptide producer Streptomyces actuosus ATCC 25421: deducing the ability of producing a new class III lantibiotics.</title>
        <authorList>
            <person name="Liu W."/>
            <person name="Sun F."/>
            <person name="Hu Y."/>
        </authorList>
    </citation>
    <scope>NUCLEOTIDE SEQUENCE [LARGE SCALE GENOMIC DNA]</scope>
    <source>
        <strain evidence="2 3">ATCC 25421</strain>
    </source>
</reference>
<proteinExistence type="predicted"/>
<feature type="transmembrane region" description="Helical" evidence="1">
    <location>
        <begin position="28"/>
        <end position="47"/>
    </location>
</feature>
<accession>A0A2U9NWA1</accession>
<keyword evidence="1" id="KW-1133">Transmembrane helix</keyword>
<protein>
    <submittedName>
        <fullName evidence="2">Uncharacterized protein</fullName>
    </submittedName>
</protein>
<gene>
    <name evidence="2" type="ORF">DMT42_03890</name>
</gene>
<dbReference type="Proteomes" id="UP000247634">
    <property type="component" value="Chromosome"/>
</dbReference>
<name>A0A2U9NWA1_STRAS</name>
<evidence type="ECO:0000313" key="3">
    <source>
        <dbReference type="Proteomes" id="UP000247634"/>
    </source>
</evidence>
<organism evidence="2 3">
    <name type="scientific">Streptomyces actuosus</name>
    <dbReference type="NCBI Taxonomy" id="1885"/>
    <lineage>
        <taxon>Bacteria</taxon>
        <taxon>Bacillati</taxon>
        <taxon>Actinomycetota</taxon>
        <taxon>Actinomycetes</taxon>
        <taxon>Kitasatosporales</taxon>
        <taxon>Streptomycetaceae</taxon>
        <taxon>Streptomyces</taxon>
    </lineage>
</organism>
<evidence type="ECO:0000256" key="1">
    <source>
        <dbReference type="SAM" id="Phobius"/>
    </source>
</evidence>
<keyword evidence="3" id="KW-1185">Reference proteome</keyword>
<keyword evidence="1" id="KW-0812">Transmembrane</keyword>
<dbReference type="AlphaFoldDB" id="A0A2U9NWA1"/>
<dbReference type="KEGG" id="sact:DMT42_03890"/>